<dbReference type="AlphaFoldDB" id="A0A0A7GDA6"/>
<proteinExistence type="predicted"/>
<dbReference type="STRING" id="565033.GACE_1010"/>
<feature type="transmembrane region" description="Helical" evidence="1">
    <location>
        <begin position="26"/>
        <end position="45"/>
    </location>
</feature>
<dbReference type="EMBL" id="CP009552">
    <property type="protein sequence ID" value="AIY90055.1"/>
    <property type="molecule type" value="Genomic_DNA"/>
</dbReference>
<gene>
    <name evidence="2" type="ORF">GACE_1010</name>
</gene>
<accession>A0A0A7GDA6</accession>
<name>A0A0A7GDA6_GEOAI</name>
<reference evidence="2 3" key="1">
    <citation type="journal article" date="2015" name="Appl. Environ. Microbiol.">
        <title>The Geoglobus acetivorans genome: Fe(III) reduction, acetate utilization, autotrophic growth, and degradation of aromatic compounds in a hyperthermophilic archaeon.</title>
        <authorList>
            <person name="Mardanov A.V."/>
            <person name="Slododkina G.B."/>
            <person name="Slobodkin A.I."/>
            <person name="Beletsky A.V."/>
            <person name="Gavrilov S.N."/>
            <person name="Kublanov I.V."/>
            <person name="Bonch-Osmolovskaya E.A."/>
            <person name="Skryabin K.G."/>
            <person name="Ravin N.V."/>
        </authorList>
    </citation>
    <scope>NUCLEOTIDE SEQUENCE [LARGE SCALE GENOMIC DNA]</scope>
    <source>
        <strain evidence="2 3">SBH6</strain>
    </source>
</reference>
<organism evidence="2 3">
    <name type="scientific">Geoglobus acetivorans</name>
    <dbReference type="NCBI Taxonomy" id="565033"/>
    <lineage>
        <taxon>Archaea</taxon>
        <taxon>Methanobacteriati</taxon>
        <taxon>Methanobacteriota</taxon>
        <taxon>Archaeoglobi</taxon>
        <taxon>Archaeoglobales</taxon>
        <taxon>Archaeoglobaceae</taxon>
        <taxon>Geoglobus</taxon>
    </lineage>
</organism>
<keyword evidence="1" id="KW-0472">Membrane</keyword>
<keyword evidence="1" id="KW-0812">Transmembrane</keyword>
<evidence type="ECO:0000313" key="2">
    <source>
        <dbReference type="EMBL" id="AIY90055.1"/>
    </source>
</evidence>
<evidence type="ECO:0000313" key="3">
    <source>
        <dbReference type="Proteomes" id="UP000030624"/>
    </source>
</evidence>
<dbReference type="KEGG" id="gac:GACE_1010"/>
<feature type="transmembrane region" description="Helical" evidence="1">
    <location>
        <begin position="57"/>
        <end position="78"/>
    </location>
</feature>
<evidence type="ECO:0000256" key="1">
    <source>
        <dbReference type="SAM" id="Phobius"/>
    </source>
</evidence>
<dbReference type="HOGENOM" id="CLU_161778_0_0_2"/>
<feature type="transmembrane region" description="Helical" evidence="1">
    <location>
        <begin position="84"/>
        <end position="105"/>
    </location>
</feature>
<protein>
    <submittedName>
        <fullName evidence="2">Uncharacterized protein</fullName>
    </submittedName>
</protein>
<dbReference type="eggNOG" id="ENOG502N58A">
    <property type="taxonomic scope" value="Archaea"/>
</dbReference>
<dbReference type="Proteomes" id="UP000030624">
    <property type="component" value="Chromosome"/>
</dbReference>
<keyword evidence="1" id="KW-1133">Transmembrane helix</keyword>
<sequence>MSLVLLAVYITAVIMTGIFSSWEYAAFLSIVFSFLPLLLIPNEYIAFLQIPLIEDKLFVVNNLTVLLLFNSFIIAYAFSAWVRTLFVLIFVLTVMHSTGLLQSILGQILPLELITDWVKEAIQNGL</sequence>